<dbReference type="GO" id="GO:0005829">
    <property type="term" value="C:cytosol"/>
    <property type="evidence" value="ECO:0007669"/>
    <property type="project" value="TreeGrafter"/>
</dbReference>
<dbReference type="InterPro" id="IPR013223">
    <property type="entry name" value="RNase_B_OB_dom"/>
</dbReference>
<feature type="domain" description="S1 motif" evidence="10">
    <location>
        <begin position="646"/>
        <end position="727"/>
    </location>
</feature>
<keyword evidence="3 8" id="KW-0963">Cytoplasm</keyword>
<dbReference type="GO" id="GO:0008859">
    <property type="term" value="F:exoribonuclease II activity"/>
    <property type="evidence" value="ECO:0007669"/>
    <property type="project" value="UniProtKB-UniRule"/>
</dbReference>
<evidence type="ECO:0000256" key="7">
    <source>
        <dbReference type="ARBA" id="ARBA00022884"/>
    </source>
</evidence>
<dbReference type="HAMAP" id="MF_01895">
    <property type="entry name" value="RNase_R"/>
    <property type="match status" value="1"/>
</dbReference>
<dbReference type="EMBL" id="VMKP01000002">
    <property type="protein sequence ID" value="TVO65512.1"/>
    <property type="molecule type" value="Genomic_DNA"/>
</dbReference>
<comment type="function">
    <text evidence="8">3'-5' exoribonuclease that releases 5'-nucleoside monophosphates and is involved in maturation of structured RNAs.</text>
</comment>
<name>A0A557RK31_9GAMM</name>
<keyword evidence="4 8" id="KW-0540">Nuclease</keyword>
<dbReference type="InterPro" id="IPR001900">
    <property type="entry name" value="RNase_II/R"/>
</dbReference>
<keyword evidence="7 8" id="KW-0694">RNA-binding</keyword>
<feature type="region of interest" description="Disordered" evidence="9">
    <location>
        <begin position="1"/>
        <end position="30"/>
    </location>
</feature>
<dbReference type="Pfam" id="PF00773">
    <property type="entry name" value="RNB"/>
    <property type="match status" value="1"/>
</dbReference>
<keyword evidence="12" id="KW-1185">Reference proteome</keyword>
<dbReference type="InterPro" id="IPR013668">
    <property type="entry name" value="RNase_R_HTH_12"/>
</dbReference>
<comment type="subcellular location">
    <subcellularLocation>
        <location evidence="2 8">Cytoplasm</location>
    </subcellularLocation>
</comment>
<dbReference type="SMART" id="SM00316">
    <property type="entry name" value="S1"/>
    <property type="match status" value="1"/>
</dbReference>
<dbReference type="PROSITE" id="PS50126">
    <property type="entry name" value="S1"/>
    <property type="match status" value="1"/>
</dbReference>
<feature type="compositionally biased region" description="Basic residues" evidence="9">
    <location>
        <begin position="748"/>
        <end position="760"/>
    </location>
</feature>
<evidence type="ECO:0000313" key="12">
    <source>
        <dbReference type="Proteomes" id="UP000316688"/>
    </source>
</evidence>
<dbReference type="PANTHER" id="PTHR23355">
    <property type="entry name" value="RIBONUCLEASE"/>
    <property type="match status" value="1"/>
</dbReference>
<accession>A0A557RK31</accession>
<reference evidence="11 12" key="1">
    <citation type="submission" date="2019-07" db="EMBL/GenBank/DDBJ databases">
        <title>Reclasification of Spiribacter aquaticus.</title>
        <authorList>
            <person name="Leon M.J."/>
            <person name="Sanchez-Porro C."/>
            <person name="Ventosa A."/>
        </authorList>
    </citation>
    <scope>NUCLEOTIDE SEQUENCE [LARGE SCALE GENOMIC DNA]</scope>
    <source>
        <strain evidence="11 12">SP30</strain>
    </source>
</reference>
<dbReference type="NCBIfam" id="TIGR00358">
    <property type="entry name" value="3_prime_RNase"/>
    <property type="match status" value="1"/>
</dbReference>
<protein>
    <recommendedName>
        <fullName evidence="8">Ribonuclease R</fullName>
        <shortName evidence="8">RNase R</shortName>
        <ecNumber evidence="8">3.1.13.1</ecNumber>
    </recommendedName>
</protein>
<dbReference type="RefSeq" id="WP_144347732.1">
    <property type="nucleotide sequence ID" value="NZ_VMKP01000002.1"/>
</dbReference>
<dbReference type="Pfam" id="PF08461">
    <property type="entry name" value="WHD_RNase_R"/>
    <property type="match status" value="1"/>
</dbReference>
<dbReference type="Proteomes" id="UP000316688">
    <property type="component" value="Unassembled WGS sequence"/>
</dbReference>
<organism evidence="11 12">
    <name type="scientific">Spiribacter aquaticus</name>
    <dbReference type="NCBI Taxonomy" id="1935996"/>
    <lineage>
        <taxon>Bacteria</taxon>
        <taxon>Pseudomonadati</taxon>
        <taxon>Pseudomonadota</taxon>
        <taxon>Gammaproteobacteria</taxon>
        <taxon>Chromatiales</taxon>
        <taxon>Ectothiorhodospiraceae</taxon>
        <taxon>Spiribacter</taxon>
    </lineage>
</organism>
<comment type="similarity">
    <text evidence="8">Belongs to the RNR ribonuclease family. RNase R subfamily.</text>
</comment>
<dbReference type="EC" id="3.1.13.1" evidence="8"/>
<feature type="region of interest" description="Disordered" evidence="9">
    <location>
        <begin position="724"/>
        <end position="781"/>
    </location>
</feature>
<dbReference type="InterPro" id="IPR004476">
    <property type="entry name" value="RNase_II/RNase_R"/>
</dbReference>
<dbReference type="Pfam" id="PF08206">
    <property type="entry name" value="OB_RNB"/>
    <property type="match status" value="1"/>
</dbReference>
<dbReference type="NCBIfam" id="TIGR02063">
    <property type="entry name" value="RNase_R"/>
    <property type="match status" value="1"/>
</dbReference>
<dbReference type="AlphaFoldDB" id="A0A557RK31"/>
<dbReference type="SUPFAM" id="SSF50249">
    <property type="entry name" value="Nucleic acid-binding proteins"/>
    <property type="match status" value="4"/>
</dbReference>
<evidence type="ECO:0000256" key="5">
    <source>
        <dbReference type="ARBA" id="ARBA00022801"/>
    </source>
</evidence>
<dbReference type="Pfam" id="PF17876">
    <property type="entry name" value="CSD2"/>
    <property type="match status" value="1"/>
</dbReference>
<evidence type="ECO:0000256" key="2">
    <source>
        <dbReference type="ARBA" id="ARBA00004496"/>
    </source>
</evidence>
<comment type="caution">
    <text evidence="11">The sequence shown here is derived from an EMBL/GenBank/DDBJ whole genome shotgun (WGS) entry which is preliminary data.</text>
</comment>
<dbReference type="InterPro" id="IPR050180">
    <property type="entry name" value="RNR_Ribonuclease"/>
</dbReference>
<dbReference type="InterPro" id="IPR040476">
    <property type="entry name" value="CSD2"/>
</dbReference>
<dbReference type="SMART" id="SM00955">
    <property type="entry name" value="RNB"/>
    <property type="match status" value="1"/>
</dbReference>
<keyword evidence="5 8" id="KW-0378">Hydrolase</keyword>
<dbReference type="InterPro" id="IPR011805">
    <property type="entry name" value="RNase_R"/>
</dbReference>
<evidence type="ECO:0000256" key="1">
    <source>
        <dbReference type="ARBA" id="ARBA00001849"/>
    </source>
</evidence>
<evidence type="ECO:0000256" key="9">
    <source>
        <dbReference type="SAM" id="MobiDB-lite"/>
    </source>
</evidence>
<sequence length="781" mass="87360">MTEKDTESADPSRDPYLDREKGKYESPVPSREYITQQLEAQARPLSRKDLAELFGLTDEDALEGLRRRLKAMERDGQLVRNRRNGYVVVDNQELVRGRIRSSPDGSGVVHPDRPGPNVYLAPREMHRLLNRDRVVVRLTGDDDDGRPTGELVEIIEHANQEIAGRYYEESGIGFVVPNNKRLHQDLIIPGADANGAANGELVTAEVVSQPSQRRQPIGRIIEVFGTRIAPGDEVAVAARTHGIPVEWPDEVLAEAAGFGDEVPESSKAGRKDLRQLPLVTIDGADARDFDDAVYCEPTASGWKLIVAIADVGAYVTPGSALDTEAAERGNSCYFPRNVVPMLPENLSNGLCSLNPGVDRLCMVCEMQIDREGQLKRSRFYEGLMKSAARLTYEDVDAIHNERDPSLLREHEPLLKHIGDLYAVFDALRIDRQKRGAIDFNTSESVIEFDHQGQVADVHPAERTNAHRLIEECMVKANVATARFLRRHRIPSLYRVHEPPAEQRLKNLREFLAQTGLTLGGGDEPTAQDFSALMETVKQRPDRHFIESIMLRSMMAAEYRPDNAGHFGLALDAYAHFTSPIRRYPDLIVHRGIKHVLSKQPIEAFEYTEDQLVTVGEHCSMTDRRAEEATREALMTLKCRFMASRIGEEFTGVISGVTSFGLFVELDGLYVDGLIHITNLEQDFFHFDAIGHRLVGERTGKEYRLTDRIRVRLAQVNVDDGKIDFDPIAHPLGPDGEPLGDSAGSRSKGNGKGRDKGKHRDKSGGKSRNGRRSESRNRRRRG</sequence>
<evidence type="ECO:0000256" key="6">
    <source>
        <dbReference type="ARBA" id="ARBA00022839"/>
    </source>
</evidence>
<evidence type="ECO:0000256" key="3">
    <source>
        <dbReference type="ARBA" id="ARBA00022490"/>
    </source>
</evidence>
<dbReference type="CDD" id="cd04471">
    <property type="entry name" value="S1_RNase_R"/>
    <property type="match status" value="1"/>
</dbReference>
<dbReference type="Pfam" id="PF00575">
    <property type="entry name" value="S1"/>
    <property type="match status" value="1"/>
</dbReference>
<feature type="compositionally biased region" description="Basic and acidic residues" evidence="9">
    <location>
        <begin position="1"/>
        <end position="24"/>
    </location>
</feature>
<dbReference type="GO" id="GO:0003723">
    <property type="term" value="F:RNA binding"/>
    <property type="evidence" value="ECO:0007669"/>
    <property type="project" value="UniProtKB-UniRule"/>
</dbReference>
<evidence type="ECO:0000256" key="4">
    <source>
        <dbReference type="ARBA" id="ARBA00022722"/>
    </source>
</evidence>
<gene>
    <name evidence="8 11" type="primary">rnr</name>
    <name evidence="11" type="ORF">FPL11_05440</name>
</gene>
<dbReference type="GO" id="GO:0006402">
    <property type="term" value="P:mRNA catabolic process"/>
    <property type="evidence" value="ECO:0007669"/>
    <property type="project" value="TreeGrafter"/>
</dbReference>
<dbReference type="InterPro" id="IPR022966">
    <property type="entry name" value="RNase_II/R_CS"/>
</dbReference>
<dbReference type="InterPro" id="IPR012340">
    <property type="entry name" value="NA-bd_OB-fold"/>
</dbReference>
<evidence type="ECO:0000256" key="8">
    <source>
        <dbReference type="HAMAP-Rule" id="MF_01895"/>
    </source>
</evidence>
<keyword evidence="6 8" id="KW-0269">Exonuclease</keyword>
<proteinExistence type="inferred from homology"/>
<dbReference type="PROSITE" id="PS01175">
    <property type="entry name" value="RIBONUCLEASE_II"/>
    <property type="match status" value="1"/>
</dbReference>
<dbReference type="InterPro" id="IPR003029">
    <property type="entry name" value="S1_domain"/>
</dbReference>
<comment type="catalytic activity">
    <reaction evidence="1 8">
        <text>Exonucleolytic cleavage in the 3'- to 5'-direction to yield nucleoside 5'-phosphates.</text>
        <dbReference type="EC" id="3.1.13.1"/>
    </reaction>
</comment>
<evidence type="ECO:0000313" key="11">
    <source>
        <dbReference type="EMBL" id="TVO65512.1"/>
    </source>
</evidence>
<dbReference type="PANTHER" id="PTHR23355:SF9">
    <property type="entry name" value="DIS3-LIKE EXONUCLEASE 2"/>
    <property type="match status" value="1"/>
</dbReference>
<dbReference type="Gene3D" id="2.40.50.140">
    <property type="entry name" value="Nucleic acid-binding proteins"/>
    <property type="match status" value="2"/>
</dbReference>
<evidence type="ECO:0000259" key="10">
    <source>
        <dbReference type="PROSITE" id="PS50126"/>
    </source>
</evidence>